<keyword evidence="4" id="KW-1185">Reference proteome</keyword>
<gene>
    <name evidence="3" type="ORF">SAMN04487894_10554</name>
</gene>
<dbReference type="Pfam" id="PF18733">
    <property type="entry name" value="HEPN_LA2681"/>
    <property type="match status" value="1"/>
</dbReference>
<dbReference type="STRING" id="1285928.SAMN04487894_10554"/>
<evidence type="ECO:0000259" key="2">
    <source>
        <dbReference type="Pfam" id="PF18733"/>
    </source>
</evidence>
<feature type="repeat" description="TPR" evidence="1">
    <location>
        <begin position="120"/>
        <end position="153"/>
    </location>
</feature>
<dbReference type="InterPro" id="IPR019734">
    <property type="entry name" value="TPR_rpt"/>
</dbReference>
<dbReference type="EMBL" id="FMZO01000005">
    <property type="protein sequence ID" value="SDC96827.1"/>
    <property type="molecule type" value="Genomic_DNA"/>
</dbReference>
<organism evidence="3 4">
    <name type="scientific">Niabella drilacis (strain DSM 25811 / CCM 8410 / CCUG 62505 / LMG 26954 / E90)</name>
    <dbReference type="NCBI Taxonomy" id="1285928"/>
    <lineage>
        <taxon>Bacteria</taxon>
        <taxon>Pseudomonadati</taxon>
        <taxon>Bacteroidota</taxon>
        <taxon>Chitinophagia</taxon>
        <taxon>Chitinophagales</taxon>
        <taxon>Chitinophagaceae</taxon>
        <taxon>Niabella</taxon>
    </lineage>
</organism>
<dbReference type="Proteomes" id="UP000198757">
    <property type="component" value="Unassembled WGS sequence"/>
</dbReference>
<dbReference type="PROSITE" id="PS50005">
    <property type="entry name" value="TPR"/>
    <property type="match status" value="1"/>
</dbReference>
<evidence type="ECO:0000313" key="4">
    <source>
        <dbReference type="Proteomes" id="UP000198757"/>
    </source>
</evidence>
<dbReference type="Gene3D" id="1.25.40.10">
    <property type="entry name" value="Tetratricopeptide repeat domain"/>
    <property type="match status" value="1"/>
</dbReference>
<dbReference type="RefSeq" id="WP_090390058.1">
    <property type="nucleotide sequence ID" value="NZ_FMZO01000005.1"/>
</dbReference>
<dbReference type="InterPro" id="IPR011990">
    <property type="entry name" value="TPR-like_helical_dom_sf"/>
</dbReference>
<keyword evidence="1" id="KW-0802">TPR repeat</keyword>
<proteinExistence type="predicted"/>
<evidence type="ECO:0000256" key="1">
    <source>
        <dbReference type="PROSITE-ProRule" id="PRU00339"/>
    </source>
</evidence>
<name>A0A1G6QYL4_NIADE</name>
<dbReference type="SMART" id="SM00028">
    <property type="entry name" value="TPR"/>
    <property type="match status" value="1"/>
</dbReference>
<dbReference type="OrthoDB" id="108555at2"/>
<feature type="domain" description="LA2681-like HEPN" evidence="2">
    <location>
        <begin position="277"/>
        <end position="486"/>
    </location>
</feature>
<protein>
    <recommendedName>
        <fullName evidence="2">LA2681-like HEPN domain-containing protein</fullName>
    </recommendedName>
</protein>
<sequence>MELTFEDLLALNNLNEFEPDQVCNILAIIFETGREQNDKNAIERGLGFSEKQKLDNFSDYEKATFHYFVSNGWAYLQRFIQTLNSVEFWAFQTPEIENQVIHLRMALTLTNNFDSPELKSQILINLGNTFSHIGRFVEATQYWQKAMRIMPGFGMAVGNLGFGLAHYARALYDEGHRFLFCQFAYKYLVEASTRDDVYKEGQDGFKYVAETIKERYGADNLKNIKPLTDFSLGNSKEETAYREWCIQNTLFINPLNDFLSENIVGHDCFYLPTITLDLDQPPVYHTIYNQIKQEYVSARFLYYEGINQTEVHFSDKENKQMDTLDYSLYSINTEKLKIVFRVCYSLFDKIAYLLNEYLQLGLNPKDVSFRKIWCSKSRKNNQSELNPIIINSQNWPLRGMYWLSKDLVEFESQFSKAILPEAQQIATIRNFIEHKSFKIVEYGETGLTDNDLTFQITRDEFEEKVYVLMQMARSAIMYLSFAIHIEEQKKEKKPSIPVTFYELKDDYKI</sequence>
<accession>A0A1G6QYL4</accession>
<evidence type="ECO:0000313" key="3">
    <source>
        <dbReference type="EMBL" id="SDC96827.1"/>
    </source>
</evidence>
<dbReference type="SUPFAM" id="SSF48452">
    <property type="entry name" value="TPR-like"/>
    <property type="match status" value="1"/>
</dbReference>
<dbReference type="InterPro" id="IPR040826">
    <property type="entry name" value="HEPN_LA2681"/>
</dbReference>
<dbReference type="AlphaFoldDB" id="A0A1G6QYL4"/>
<reference evidence="4" key="1">
    <citation type="submission" date="2016-10" db="EMBL/GenBank/DDBJ databases">
        <authorList>
            <person name="Varghese N."/>
            <person name="Submissions S."/>
        </authorList>
    </citation>
    <scope>NUCLEOTIDE SEQUENCE [LARGE SCALE GENOMIC DNA]</scope>
    <source>
        <strain evidence="4">DSM 25811 / CCM 8410 / LMG 26954 / E90</strain>
    </source>
</reference>